<dbReference type="InterPro" id="IPR032387">
    <property type="entry name" value="ACAS_N"/>
</dbReference>
<reference evidence="11 12" key="1">
    <citation type="journal article" date="2009" name="PLoS ONE">
        <title>Complete genome sequence of the aerobic CO-oxidizing thermophile Thermomicrobium roseum.</title>
        <authorList>
            <person name="Wu D."/>
            <person name="Raymond J."/>
            <person name="Wu M."/>
            <person name="Chatterji S."/>
            <person name="Ren Q."/>
            <person name="Graham J.E."/>
            <person name="Bryant D.A."/>
            <person name="Robb F."/>
            <person name="Colman A."/>
            <person name="Tallon L.J."/>
            <person name="Badger J.H."/>
            <person name="Madupu R."/>
            <person name="Ward N.L."/>
            <person name="Eisen J.A."/>
        </authorList>
    </citation>
    <scope>NUCLEOTIDE SEQUENCE [LARGE SCALE GENOMIC DNA]</scope>
    <source>
        <strain evidence="12">ATCC 27502 / DSM 5159 / P-2</strain>
    </source>
</reference>
<evidence type="ECO:0000256" key="4">
    <source>
        <dbReference type="ARBA" id="ARBA00022741"/>
    </source>
</evidence>
<evidence type="ECO:0000313" key="12">
    <source>
        <dbReference type="Proteomes" id="UP000000447"/>
    </source>
</evidence>
<dbReference type="Gene3D" id="3.30.300.30">
    <property type="match status" value="1"/>
</dbReference>
<keyword evidence="7" id="KW-0472">Membrane</keyword>
<keyword evidence="12" id="KW-1185">Reference proteome</keyword>
<evidence type="ECO:0000313" key="11">
    <source>
        <dbReference type="EMBL" id="ACM05112.1"/>
    </source>
</evidence>
<dbReference type="Pfam" id="PF13193">
    <property type="entry name" value="AMP-binding_C"/>
    <property type="match status" value="1"/>
</dbReference>
<keyword evidence="3 11" id="KW-0436">Ligase</keyword>
<dbReference type="PROSITE" id="PS00455">
    <property type="entry name" value="AMP_BINDING"/>
    <property type="match status" value="1"/>
</dbReference>
<sequence length="654" mass="71587">MPVPAWEPTAAEFSRSRLQRFLALLGFRSVDELRQHAANDPAWYWDAALRDLDIRWLSPPTQILDLSQGLPWATFFPDAVYNYVADALSRWGTENRPALVWEGDDGRTVVLSYRDIATAVPRLAAGLAALGVQPGDRVGLFLPMIPETALAMLALGWLGAIVVPVFSGFGPEAVATRLRDAEATVLITADAFPRRGQLVHLKEIADRAVAECPRIQHVVVVRRSGSPVSWTPTRDRWWDDLADSSSGMLPATATAANTPFMLIYTSGTTGRPKGTVHVQAGFPLKAAHDLAFCFDVQPLDRVFWLTDIGWMMGPWLIQGTLLLGATVVLYEGTPDWPVPDRLWRLVATHGITVLGLTPTVVRALMARGAAPTAQHDLSSLRAFGSTGEPWNPSPWWWLFETVGNRQHPIINYTGGTEIGGGILACTTIEPQVPCSFTGPVPGMAADVVDENGQPVRGRVGELVIRQPWVGMTRGFWRDPERYLATYWSRWPDLWVHGDWALIDDGYWFILGRSDDTLKIAGKRLGPAEVESIAVSHPAVQEAAAIGIPDPVKGEALVLFCVARSGIQPSERLAAEISDLIAQQLGKPLRPQRVYFVSDLPRTRNAKIMRRVIRAAYLGQDAGDISALENPAAVAEIAVLGRAAGVEDKTEGKDR</sequence>
<evidence type="ECO:0000256" key="1">
    <source>
        <dbReference type="ARBA" id="ARBA00006432"/>
    </source>
</evidence>
<dbReference type="PANTHER" id="PTHR24095">
    <property type="entry name" value="ACETYL-COENZYME A SYNTHETASE"/>
    <property type="match status" value="1"/>
</dbReference>
<evidence type="ECO:0000256" key="7">
    <source>
        <dbReference type="SAM" id="Phobius"/>
    </source>
</evidence>
<feature type="transmembrane region" description="Helical" evidence="7">
    <location>
        <begin position="308"/>
        <end position="330"/>
    </location>
</feature>
<evidence type="ECO:0000256" key="6">
    <source>
        <dbReference type="ARBA" id="ARBA00022990"/>
    </source>
</evidence>
<dbReference type="GO" id="GO:0003987">
    <property type="term" value="F:acetate-CoA ligase activity"/>
    <property type="evidence" value="ECO:0007669"/>
    <property type="project" value="UniProtKB-EC"/>
</dbReference>
<dbReference type="EMBL" id="CP001275">
    <property type="protein sequence ID" value="ACM05112.1"/>
    <property type="molecule type" value="Genomic_DNA"/>
</dbReference>
<dbReference type="InterPro" id="IPR042099">
    <property type="entry name" value="ANL_N_sf"/>
</dbReference>
<dbReference type="InterPro" id="IPR000873">
    <property type="entry name" value="AMP-dep_synth/lig_dom"/>
</dbReference>
<keyword evidence="5" id="KW-0067">ATP-binding</keyword>
<dbReference type="EC" id="6.2.1.1" evidence="2"/>
<keyword evidence="7" id="KW-1133">Transmembrane helix</keyword>
<feature type="domain" description="AMP-binding enzyme C-terminal" evidence="9">
    <location>
        <begin position="528"/>
        <end position="606"/>
    </location>
</feature>
<keyword evidence="6" id="KW-0007">Acetylation</keyword>
<accession>B9L0R8</accession>
<name>B9L0R8_THERP</name>
<evidence type="ECO:0000256" key="5">
    <source>
        <dbReference type="ARBA" id="ARBA00022840"/>
    </source>
</evidence>
<dbReference type="Proteomes" id="UP000000447">
    <property type="component" value="Chromosome"/>
</dbReference>
<proteinExistence type="inferred from homology"/>
<dbReference type="eggNOG" id="COG0365">
    <property type="taxonomic scope" value="Bacteria"/>
</dbReference>
<dbReference type="STRING" id="309801.trd_1139"/>
<dbReference type="HOGENOM" id="CLU_000022_3_6_0"/>
<dbReference type="PANTHER" id="PTHR24095:SF14">
    <property type="entry name" value="ACETYL-COENZYME A SYNTHETASE 1"/>
    <property type="match status" value="1"/>
</dbReference>
<keyword evidence="4" id="KW-0547">Nucleotide-binding</keyword>
<dbReference type="InterPro" id="IPR020845">
    <property type="entry name" value="AMP-binding_CS"/>
</dbReference>
<evidence type="ECO:0000256" key="2">
    <source>
        <dbReference type="ARBA" id="ARBA00013275"/>
    </source>
</evidence>
<dbReference type="InterPro" id="IPR045851">
    <property type="entry name" value="AMP-bd_C_sf"/>
</dbReference>
<dbReference type="AlphaFoldDB" id="B9L0R8"/>
<dbReference type="Pfam" id="PF16177">
    <property type="entry name" value="ACAS_N"/>
    <property type="match status" value="1"/>
</dbReference>
<dbReference type="OrthoDB" id="9778383at2"/>
<dbReference type="RefSeq" id="WP_015922092.1">
    <property type="nucleotide sequence ID" value="NC_011959.1"/>
</dbReference>
<feature type="transmembrane region" description="Helical" evidence="7">
    <location>
        <begin position="342"/>
        <end position="361"/>
    </location>
</feature>
<comment type="similarity">
    <text evidence="1">Belongs to the ATP-dependent AMP-binding enzyme family.</text>
</comment>
<feature type="domain" description="AMP-dependent synthetase/ligase" evidence="8">
    <location>
        <begin position="93"/>
        <end position="476"/>
    </location>
</feature>
<dbReference type="SUPFAM" id="SSF56801">
    <property type="entry name" value="Acetyl-CoA synthetase-like"/>
    <property type="match status" value="1"/>
</dbReference>
<dbReference type="GO" id="GO:0005524">
    <property type="term" value="F:ATP binding"/>
    <property type="evidence" value="ECO:0007669"/>
    <property type="project" value="UniProtKB-KW"/>
</dbReference>
<keyword evidence="7" id="KW-0812">Transmembrane</keyword>
<feature type="transmembrane region" description="Helical" evidence="7">
    <location>
        <begin position="149"/>
        <end position="169"/>
    </location>
</feature>
<dbReference type="InterPro" id="IPR025110">
    <property type="entry name" value="AMP-bd_C"/>
</dbReference>
<dbReference type="Gene3D" id="3.40.50.12780">
    <property type="entry name" value="N-terminal domain of ligase-like"/>
    <property type="match status" value="1"/>
</dbReference>
<evidence type="ECO:0000259" key="9">
    <source>
        <dbReference type="Pfam" id="PF13193"/>
    </source>
</evidence>
<dbReference type="GO" id="GO:0006085">
    <property type="term" value="P:acetyl-CoA biosynthetic process"/>
    <property type="evidence" value="ECO:0007669"/>
    <property type="project" value="TreeGrafter"/>
</dbReference>
<feature type="domain" description="Acetyl-coenzyme A synthetase N-terminal" evidence="10">
    <location>
        <begin position="31"/>
        <end position="85"/>
    </location>
</feature>
<protein>
    <recommendedName>
        <fullName evidence="2">acetate--CoA ligase</fullName>
        <ecNumber evidence="2">6.2.1.1</ecNumber>
    </recommendedName>
</protein>
<dbReference type="Pfam" id="PF00501">
    <property type="entry name" value="AMP-binding"/>
    <property type="match status" value="1"/>
</dbReference>
<evidence type="ECO:0000259" key="10">
    <source>
        <dbReference type="Pfam" id="PF16177"/>
    </source>
</evidence>
<evidence type="ECO:0000259" key="8">
    <source>
        <dbReference type="Pfam" id="PF00501"/>
    </source>
</evidence>
<evidence type="ECO:0000256" key="3">
    <source>
        <dbReference type="ARBA" id="ARBA00022598"/>
    </source>
</evidence>
<organism evidence="11 12">
    <name type="scientific">Thermomicrobium roseum (strain ATCC 27502 / DSM 5159 / P-2)</name>
    <dbReference type="NCBI Taxonomy" id="309801"/>
    <lineage>
        <taxon>Bacteria</taxon>
        <taxon>Pseudomonadati</taxon>
        <taxon>Thermomicrobiota</taxon>
        <taxon>Thermomicrobia</taxon>
        <taxon>Thermomicrobiales</taxon>
        <taxon>Thermomicrobiaceae</taxon>
        <taxon>Thermomicrobium</taxon>
    </lineage>
</organism>
<dbReference type="KEGG" id="tro:trd_1139"/>
<gene>
    <name evidence="11" type="ordered locus">trd_1139</name>
</gene>